<reference evidence="1" key="1">
    <citation type="submission" date="2021-05" db="EMBL/GenBank/DDBJ databases">
        <authorList>
            <person name="Alioto T."/>
            <person name="Alioto T."/>
            <person name="Gomez Garrido J."/>
        </authorList>
    </citation>
    <scope>NUCLEOTIDE SEQUENCE</scope>
</reference>
<organism evidence="1">
    <name type="scientific">Cacopsylla melanoneura</name>
    <dbReference type="NCBI Taxonomy" id="428564"/>
    <lineage>
        <taxon>Eukaryota</taxon>
        <taxon>Metazoa</taxon>
        <taxon>Ecdysozoa</taxon>
        <taxon>Arthropoda</taxon>
        <taxon>Hexapoda</taxon>
        <taxon>Insecta</taxon>
        <taxon>Pterygota</taxon>
        <taxon>Neoptera</taxon>
        <taxon>Paraneoptera</taxon>
        <taxon>Hemiptera</taxon>
        <taxon>Sternorrhyncha</taxon>
        <taxon>Psylloidea</taxon>
        <taxon>Psyllidae</taxon>
        <taxon>Psyllinae</taxon>
        <taxon>Cacopsylla</taxon>
    </lineage>
</organism>
<dbReference type="EMBL" id="HBUF01509706">
    <property type="protein sequence ID" value="CAG6746428.1"/>
    <property type="molecule type" value="Transcribed_RNA"/>
</dbReference>
<evidence type="ECO:0000313" key="1">
    <source>
        <dbReference type="EMBL" id="CAG6746428.1"/>
    </source>
</evidence>
<protein>
    <submittedName>
        <fullName evidence="1">Uncharacterized protein</fullName>
    </submittedName>
</protein>
<sequence>MEEIGREVSREGREKILGEKYQGREEGRDWERSIKGEKKGRKGIEALEGVIIGKRLISYTYTILLSNKQLSKTQYIIILVRPNGARIYVKMEDIRRERRTLREKKRKVPTLQ</sequence>
<accession>A0A8D9EA63</accession>
<name>A0A8D9EA63_9HEMI</name>
<dbReference type="AlphaFoldDB" id="A0A8D9EA63"/>
<proteinExistence type="predicted"/>